<feature type="domain" description="C2H2-type" evidence="6">
    <location>
        <begin position="302"/>
        <end position="329"/>
    </location>
</feature>
<evidence type="ECO:0000256" key="5">
    <source>
        <dbReference type="PROSITE-ProRule" id="PRU00042"/>
    </source>
</evidence>
<dbReference type="EMBL" id="JAZDUA010000581">
    <property type="protein sequence ID" value="KAK7790883.1"/>
    <property type="molecule type" value="Genomic_DNA"/>
</dbReference>
<keyword evidence="3 5" id="KW-0863">Zinc-finger</keyword>
<dbReference type="PROSITE" id="PS00028">
    <property type="entry name" value="ZINC_FINGER_C2H2_1"/>
    <property type="match status" value="7"/>
</dbReference>
<organism evidence="7 8">
    <name type="scientific">Gryllus longicercus</name>
    <dbReference type="NCBI Taxonomy" id="2509291"/>
    <lineage>
        <taxon>Eukaryota</taxon>
        <taxon>Metazoa</taxon>
        <taxon>Ecdysozoa</taxon>
        <taxon>Arthropoda</taxon>
        <taxon>Hexapoda</taxon>
        <taxon>Insecta</taxon>
        <taxon>Pterygota</taxon>
        <taxon>Neoptera</taxon>
        <taxon>Polyneoptera</taxon>
        <taxon>Orthoptera</taxon>
        <taxon>Ensifera</taxon>
        <taxon>Gryllidea</taxon>
        <taxon>Grylloidea</taxon>
        <taxon>Gryllidae</taxon>
        <taxon>Gryllinae</taxon>
        <taxon>Gryllus</taxon>
    </lineage>
</organism>
<dbReference type="SUPFAM" id="SSF57667">
    <property type="entry name" value="beta-beta-alpha zinc fingers"/>
    <property type="match status" value="3"/>
</dbReference>
<evidence type="ECO:0000313" key="7">
    <source>
        <dbReference type="EMBL" id="KAK7790883.1"/>
    </source>
</evidence>
<dbReference type="SMART" id="SM00355">
    <property type="entry name" value="ZnF_C2H2"/>
    <property type="match status" value="8"/>
</dbReference>
<proteinExistence type="predicted"/>
<gene>
    <name evidence="7" type="ORF">R5R35_010747</name>
</gene>
<dbReference type="Gene3D" id="3.30.160.60">
    <property type="entry name" value="Classic Zinc Finger"/>
    <property type="match status" value="3"/>
</dbReference>
<evidence type="ECO:0000313" key="8">
    <source>
        <dbReference type="Proteomes" id="UP001378592"/>
    </source>
</evidence>
<evidence type="ECO:0000256" key="3">
    <source>
        <dbReference type="ARBA" id="ARBA00022771"/>
    </source>
</evidence>
<dbReference type="PANTHER" id="PTHR24379:SF127">
    <property type="entry name" value="BLOODY FINGERS-RELATED"/>
    <property type="match status" value="1"/>
</dbReference>
<accession>A0AAN9YZU1</accession>
<dbReference type="InterPro" id="IPR013087">
    <property type="entry name" value="Znf_C2H2_type"/>
</dbReference>
<evidence type="ECO:0000256" key="1">
    <source>
        <dbReference type="ARBA" id="ARBA00022723"/>
    </source>
</evidence>
<evidence type="ECO:0000256" key="4">
    <source>
        <dbReference type="ARBA" id="ARBA00022833"/>
    </source>
</evidence>
<dbReference type="AlphaFoldDB" id="A0AAN9YZU1"/>
<feature type="domain" description="C2H2-type" evidence="6">
    <location>
        <begin position="248"/>
        <end position="275"/>
    </location>
</feature>
<dbReference type="Proteomes" id="UP001378592">
    <property type="component" value="Unassembled WGS sequence"/>
</dbReference>
<dbReference type="PROSITE" id="PS50157">
    <property type="entry name" value="ZINC_FINGER_C2H2_2"/>
    <property type="match status" value="5"/>
</dbReference>
<feature type="domain" description="C2H2-type" evidence="6">
    <location>
        <begin position="277"/>
        <end position="299"/>
    </location>
</feature>
<keyword evidence="2" id="KW-0677">Repeat</keyword>
<protein>
    <recommendedName>
        <fullName evidence="6">C2H2-type domain-containing protein</fullName>
    </recommendedName>
</protein>
<evidence type="ECO:0000256" key="2">
    <source>
        <dbReference type="ARBA" id="ARBA00022737"/>
    </source>
</evidence>
<keyword evidence="4" id="KW-0862">Zinc</keyword>
<dbReference type="Pfam" id="PF00096">
    <property type="entry name" value="zf-C2H2"/>
    <property type="match status" value="2"/>
</dbReference>
<dbReference type="GO" id="GO:0008270">
    <property type="term" value="F:zinc ion binding"/>
    <property type="evidence" value="ECO:0007669"/>
    <property type="project" value="UniProtKB-KW"/>
</dbReference>
<dbReference type="GO" id="GO:0000977">
    <property type="term" value="F:RNA polymerase II transcription regulatory region sequence-specific DNA binding"/>
    <property type="evidence" value="ECO:0007669"/>
    <property type="project" value="TreeGrafter"/>
</dbReference>
<reference evidence="7 8" key="1">
    <citation type="submission" date="2024-03" db="EMBL/GenBank/DDBJ databases">
        <title>The genome assembly and annotation of the cricket Gryllus longicercus Weissman &amp; Gray.</title>
        <authorList>
            <person name="Szrajer S."/>
            <person name="Gray D."/>
            <person name="Ylla G."/>
        </authorList>
    </citation>
    <scope>NUCLEOTIDE SEQUENCE [LARGE SCALE GENOMIC DNA]</scope>
    <source>
        <strain evidence="7">DAG 2021-001</strain>
        <tissue evidence="7">Whole body minus gut</tissue>
    </source>
</reference>
<feature type="domain" description="C2H2-type" evidence="6">
    <location>
        <begin position="192"/>
        <end position="220"/>
    </location>
</feature>
<name>A0AAN9YZU1_9ORTH</name>
<dbReference type="PANTHER" id="PTHR24379">
    <property type="entry name" value="KRAB AND ZINC FINGER DOMAIN-CONTAINING"/>
    <property type="match status" value="1"/>
</dbReference>
<feature type="domain" description="C2H2-type" evidence="6">
    <location>
        <begin position="402"/>
        <end position="430"/>
    </location>
</feature>
<comment type="caution">
    <text evidence="7">The sequence shown here is derived from an EMBL/GenBank/DDBJ whole genome shotgun (WGS) entry which is preliminary data.</text>
</comment>
<dbReference type="GO" id="GO:0000981">
    <property type="term" value="F:DNA-binding transcription factor activity, RNA polymerase II-specific"/>
    <property type="evidence" value="ECO:0007669"/>
    <property type="project" value="TreeGrafter"/>
</dbReference>
<dbReference type="GO" id="GO:0005634">
    <property type="term" value="C:nucleus"/>
    <property type="evidence" value="ECO:0007669"/>
    <property type="project" value="TreeGrafter"/>
</dbReference>
<keyword evidence="1" id="KW-0479">Metal-binding</keyword>
<keyword evidence="8" id="KW-1185">Reference proteome</keyword>
<evidence type="ECO:0000259" key="6">
    <source>
        <dbReference type="PROSITE" id="PS50157"/>
    </source>
</evidence>
<sequence length="516" mass="59165">MAQYGYSVLGTQSDEKLILPESSSQNQNSALSSDFTPELFNILYCGKDTNGSEETKTHDAMEIVREFVVNDLQKCNVENSPMCGIQNLDFLPENVCSIPEVISPVTHIEIIKSGSRRVTGANRVVPLLTSGLKTGKQSFSDSKLFDIYKAFLNDLGNNDNNKKCMICHELLLSCTELEYHIRNIHAVDVAVEQCFVCRKKFIFHDQLRIHLSQTHSINCPDLICKICFMEFNTTSEQKAHERKHDESYSCQICNKKFSSEYLYEKHLNQHIFQEKPNECKKCGRRFKNEVALNIHKKRHVNIACTTCNMHFLNDTDLLLHIKEHCDDDVMTLLKNIAVLDEEECQLEEMLSLYSKLTLEAKLNDLKNVESDTRENSVLDCVNTMISTVSQFTVSDIPSKKGSECRLCGMKVSSDKELLDHRKQFHLRNRTCPFCGKRSRSVSQTWRHMHSHILKNKNNISKQPIATEKEITTNSGYRNEGCEVLSSAKAKQSRKNTRLYNCNICSRKFLYPGSRDK</sequence>
<dbReference type="InterPro" id="IPR036236">
    <property type="entry name" value="Znf_C2H2_sf"/>
</dbReference>